<feature type="domain" description="NADPH-dependent FMN reductase-like" evidence="3">
    <location>
        <begin position="2"/>
        <end position="147"/>
    </location>
</feature>
<dbReference type="PANTHER" id="PTHR43278:SF1">
    <property type="entry name" value="IRON-SULFUR FLAVOPROTEIN MJ1083"/>
    <property type="match status" value="1"/>
</dbReference>
<dbReference type="Gene3D" id="3.40.50.360">
    <property type="match status" value="1"/>
</dbReference>
<dbReference type="Pfam" id="PF03358">
    <property type="entry name" value="FMN_red"/>
    <property type="match status" value="1"/>
</dbReference>
<keyword evidence="2" id="KW-0288">FMN</keyword>
<evidence type="ECO:0000313" key="4">
    <source>
        <dbReference type="EMBL" id="QUI22244.1"/>
    </source>
</evidence>
<dbReference type="PANTHER" id="PTHR43278">
    <property type="entry name" value="NAD(P)H-DEPENDENT FMN-CONTAINING OXIDOREDUCTASE YWQN-RELATED"/>
    <property type="match status" value="1"/>
</dbReference>
<organism evidence="4 5">
    <name type="scientific">Vallitalea pronyensis</name>
    <dbReference type="NCBI Taxonomy" id="1348613"/>
    <lineage>
        <taxon>Bacteria</taxon>
        <taxon>Bacillati</taxon>
        <taxon>Bacillota</taxon>
        <taxon>Clostridia</taxon>
        <taxon>Lachnospirales</taxon>
        <taxon>Vallitaleaceae</taxon>
        <taxon>Vallitalea</taxon>
    </lineage>
</organism>
<dbReference type="InterPro" id="IPR005025">
    <property type="entry name" value="FMN_Rdtase-like_dom"/>
</dbReference>
<gene>
    <name evidence="4" type="ORF">HZI73_08015</name>
</gene>
<accession>A0A8J8SGC2</accession>
<proteinExistence type="predicted"/>
<sequence>MILGISASPRKNRMIHQTVEAIASELGSTYDVVSLAGKRINGCNGCTRCAADNTCKVQDDWNAIGEKMRQADIIIFGAPNYYGTINALGHACLERTFSFRHNSVFSLKDKIGITVSTSRSATGNDPVREMIERFMKSNEMKIVGHVTVEGYGQCYTCGYGHNCQVGSVVARHGILETIEEKHLPLEVSEQPNVAKQIKELVARLKEREDSMHTA</sequence>
<name>A0A8J8SGC2_9FIRM</name>
<evidence type="ECO:0000256" key="1">
    <source>
        <dbReference type="ARBA" id="ARBA00022630"/>
    </source>
</evidence>
<dbReference type="RefSeq" id="WP_212697727.1">
    <property type="nucleotide sequence ID" value="NZ_CP058649.1"/>
</dbReference>
<dbReference type="AlphaFoldDB" id="A0A8J8SGC2"/>
<dbReference type="InterPro" id="IPR051796">
    <property type="entry name" value="ISF_SsuE-like"/>
</dbReference>
<dbReference type="KEGG" id="vpy:HZI73_08015"/>
<dbReference type="GO" id="GO:0016491">
    <property type="term" value="F:oxidoreductase activity"/>
    <property type="evidence" value="ECO:0007669"/>
    <property type="project" value="InterPro"/>
</dbReference>
<keyword evidence="5" id="KW-1185">Reference proteome</keyword>
<dbReference type="InterPro" id="IPR029039">
    <property type="entry name" value="Flavoprotein-like_sf"/>
</dbReference>
<evidence type="ECO:0000259" key="3">
    <source>
        <dbReference type="Pfam" id="PF03358"/>
    </source>
</evidence>
<keyword evidence="1" id="KW-0285">Flavoprotein</keyword>
<dbReference type="SUPFAM" id="SSF52218">
    <property type="entry name" value="Flavoproteins"/>
    <property type="match status" value="1"/>
</dbReference>
<evidence type="ECO:0000256" key="2">
    <source>
        <dbReference type="ARBA" id="ARBA00022643"/>
    </source>
</evidence>
<reference evidence="4" key="1">
    <citation type="submission" date="2020-07" db="EMBL/GenBank/DDBJ databases">
        <title>Vallitalea pronyensis genome.</title>
        <authorList>
            <person name="Postec A."/>
        </authorList>
    </citation>
    <scope>NUCLEOTIDE SEQUENCE</scope>
    <source>
        <strain evidence="4">FatNI3</strain>
    </source>
</reference>
<dbReference type="Proteomes" id="UP000683246">
    <property type="component" value="Chromosome"/>
</dbReference>
<evidence type="ECO:0000313" key="5">
    <source>
        <dbReference type="Proteomes" id="UP000683246"/>
    </source>
</evidence>
<dbReference type="EMBL" id="CP058649">
    <property type="protein sequence ID" value="QUI22244.1"/>
    <property type="molecule type" value="Genomic_DNA"/>
</dbReference>
<protein>
    <submittedName>
        <fullName evidence="4">Flavodoxin family protein</fullName>
    </submittedName>
</protein>